<evidence type="ECO:0000259" key="3">
    <source>
        <dbReference type="PROSITE" id="PS00125"/>
    </source>
</evidence>
<organism evidence="4 5">
    <name type="scientific">Bodo saltans</name>
    <name type="common">Flagellated protozoan</name>
    <dbReference type="NCBI Taxonomy" id="75058"/>
    <lineage>
        <taxon>Eukaryota</taxon>
        <taxon>Discoba</taxon>
        <taxon>Euglenozoa</taxon>
        <taxon>Kinetoplastea</taxon>
        <taxon>Metakinetoplastina</taxon>
        <taxon>Eubodonida</taxon>
        <taxon>Bodonidae</taxon>
        <taxon>Bodo</taxon>
    </lineage>
</organism>
<dbReference type="AlphaFoldDB" id="A0A0S4IS15"/>
<gene>
    <name evidence="4" type="ORF">BSAL_57375</name>
</gene>
<dbReference type="GO" id="GO:0005634">
    <property type="term" value="C:nucleus"/>
    <property type="evidence" value="ECO:0007669"/>
    <property type="project" value="TreeGrafter"/>
</dbReference>
<evidence type="ECO:0000256" key="1">
    <source>
        <dbReference type="RuleBase" id="RU004273"/>
    </source>
</evidence>
<evidence type="ECO:0000256" key="2">
    <source>
        <dbReference type="SAM" id="MobiDB-lite"/>
    </source>
</evidence>
<dbReference type="VEuPathDB" id="TriTrypDB:BSAL_57375"/>
<comment type="catalytic activity">
    <reaction evidence="1">
        <text>O-phospho-L-threonyl-[protein] + H2O = L-threonyl-[protein] + phosphate</text>
        <dbReference type="Rhea" id="RHEA:47004"/>
        <dbReference type="Rhea" id="RHEA-COMP:11060"/>
        <dbReference type="Rhea" id="RHEA-COMP:11605"/>
        <dbReference type="ChEBI" id="CHEBI:15377"/>
        <dbReference type="ChEBI" id="CHEBI:30013"/>
        <dbReference type="ChEBI" id="CHEBI:43474"/>
        <dbReference type="ChEBI" id="CHEBI:61977"/>
        <dbReference type="EC" id="3.1.3.16"/>
    </reaction>
</comment>
<sequence length="482" mass="52154">MLNDERLSADEAPTAHSVGPSSSSNNSSTTTAASAKDENEEHISSAAAPAVTTSAATDGTSNEADGGDDEGGDMDGGAQNPMYRVDSMFSPQILDTTNDASFPVVQDDVVHQPPADMKTLFSAPPRKGAYMTLIQDLLRPVAAAAVKADGTAASSPTSHGGSASSSSAASNYLTRDIAMDVCRDVTAVLTDEPSLLDVKIQEGETLVVVGDVHGQFHDMAHHVLNQQYEKPAGSKDRKFLFLGDYVDRGPQGVETILLLFALKIEYPDQIYLIRGNHEESQTSRIYGFLFEVRTKFNDLSVWARFNEVFCYIPLAAIVSAPGHRFFAVHGGLSPGLTDVDSIRSISRTDYGGMLDNTESDIVDGLLWSDPSDAVVRFSRNERGCGYLFGAAAATEFCEQNNLDFICRAHQMTMQGYTWAHNKKVLTVFSAPNYCGVSNNLASILLVTHEWELNFVQFAMAPNRQPIAPPASAFSSWSNYFQS</sequence>
<dbReference type="Gene3D" id="3.60.21.10">
    <property type="match status" value="1"/>
</dbReference>
<dbReference type="GO" id="GO:0005737">
    <property type="term" value="C:cytoplasm"/>
    <property type="evidence" value="ECO:0007669"/>
    <property type="project" value="TreeGrafter"/>
</dbReference>
<evidence type="ECO:0000313" key="4">
    <source>
        <dbReference type="EMBL" id="CUE91716.1"/>
    </source>
</evidence>
<comment type="similarity">
    <text evidence="1">Belongs to the PPP phosphatase family.</text>
</comment>
<dbReference type="OrthoDB" id="273392at2759"/>
<dbReference type="InterPro" id="IPR050341">
    <property type="entry name" value="PP1_catalytic_subunit"/>
</dbReference>
<dbReference type="PRINTS" id="PR00114">
    <property type="entry name" value="STPHPHTASE"/>
</dbReference>
<keyword evidence="1" id="KW-0378">Hydrolase</keyword>
<keyword evidence="5" id="KW-1185">Reference proteome</keyword>
<accession>A0A0S4IS15</accession>
<evidence type="ECO:0000313" key="5">
    <source>
        <dbReference type="Proteomes" id="UP000051952"/>
    </source>
</evidence>
<dbReference type="PROSITE" id="PS00125">
    <property type="entry name" value="SER_THR_PHOSPHATASE"/>
    <property type="match status" value="1"/>
</dbReference>
<dbReference type="SMART" id="SM00156">
    <property type="entry name" value="PP2Ac"/>
    <property type="match status" value="1"/>
</dbReference>
<dbReference type="PANTHER" id="PTHR11668:SF514">
    <property type="entry name" value="SERINE_THREONINE-PROTEIN PHOSPHATASE"/>
    <property type="match status" value="1"/>
</dbReference>
<dbReference type="SUPFAM" id="SSF56300">
    <property type="entry name" value="Metallo-dependent phosphatases"/>
    <property type="match status" value="1"/>
</dbReference>
<feature type="domain" description="Serine/threonine specific protein phosphatases" evidence="3">
    <location>
        <begin position="273"/>
        <end position="278"/>
    </location>
</feature>
<dbReference type="PANTHER" id="PTHR11668">
    <property type="entry name" value="SERINE/THREONINE PROTEIN PHOSPHATASE"/>
    <property type="match status" value="1"/>
</dbReference>
<reference evidence="5" key="1">
    <citation type="submission" date="2015-09" db="EMBL/GenBank/DDBJ databases">
        <authorList>
            <consortium name="Pathogen Informatics"/>
        </authorList>
    </citation>
    <scope>NUCLEOTIDE SEQUENCE [LARGE SCALE GENOMIC DNA]</scope>
    <source>
        <strain evidence="5">Lake Konstanz</strain>
    </source>
</reference>
<feature type="region of interest" description="Disordered" evidence="2">
    <location>
        <begin position="1"/>
        <end position="83"/>
    </location>
</feature>
<dbReference type="OMA" id="PTNEVAM"/>
<dbReference type="InterPro" id="IPR029052">
    <property type="entry name" value="Metallo-depent_PP-like"/>
</dbReference>
<dbReference type="EMBL" id="CYKH01000212">
    <property type="protein sequence ID" value="CUE91716.1"/>
    <property type="molecule type" value="Genomic_DNA"/>
</dbReference>
<dbReference type="EC" id="3.1.3.16" evidence="1"/>
<feature type="compositionally biased region" description="Low complexity" evidence="2">
    <location>
        <begin position="21"/>
        <end position="34"/>
    </location>
</feature>
<dbReference type="InterPro" id="IPR004843">
    <property type="entry name" value="Calcineurin-like_PHP"/>
</dbReference>
<name>A0A0S4IS15_BODSA</name>
<dbReference type="Proteomes" id="UP000051952">
    <property type="component" value="Unassembled WGS sequence"/>
</dbReference>
<dbReference type="Pfam" id="PF00149">
    <property type="entry name" value="Metallophos"/>
    <property type="match status" value="1"/>
</dbReference>
<dbReference type="GO" id="GO:0004722">
    <property type="term" value="F:protein serine/threonine phosphatase activity"/>
    <property type="evidence" value="ECO:0007669"/>
    <property type="project" value="UniProtKB-EC"/>
</dbReference>
<feature type="compositionally biased region" description="Low complexity" evidence="2">
    <location>
        <begin position="44"/>
        <end position="57"/>
    </location>
</feature>
<protein>
    <recommendedName>
        <fullName evidence="1">Serine/threonine-protein phosphatase</fullName>
        <ecNumber evidence="1">3.1.3.16</ecNumber>
    </recommendedName>
</protein>
<dbReference type="InterPro" id="IPR006186">
    <property type="entry name" value="Ser/Thr-sp_prot-phosphatase"/>
</dbReference>
<proteinExistence type="inferred from homology"/>